<gene>
    <name evidence="3" type="ORF">Egran_05930</name>
</gene>
<dbReference type="OrthoDB" id="5319015at2759"/>
<dbReference type="Pfam" id="PF23868">
    <property type="entry name" value="Mmc1_C"/>
    <property type="match status" value="1"/>
</dbReference>
<feature type="domain" description="Mmc1 C-terminal" evidence="2">
    <location>
        <begin position="413"/>
        <end position="600"/>
    </location>
</feature>
<accession>A0A232LQ55</accession>
<dbReference type="Pfam" id="PF23867">
    <property type="entry name" value="Mmc1_N"/>
    <property type="match status" value="1"/>
</dbReference>
<evidence type="ECO:0000256" key="1">
    <source>
        <dbReference type="SAM" id="MobiDB-lite"/>
    </source>
</evidence>
<name>A0A232LQ55_9EURO</name>
<keyword evidence="4" id="KW-1185">Reference proteome</keyword>
<feature type="region of interest" description="Disordered" evidence="1">
    <location>
        <begin position="77"/>
        <end position="106"/>
    </location>
</feature>
<proteinExistence type="predicted"/>
<sequence length="648" mass="72323">MPPRIRFSPKLSCLRPILAEANGNRATSLFFCSSCIRRARSENNYLFSYLSSRQRVDHGLIVCRRLSSSAVAIPTNPSPSFQIGSDASSDDNAGDGRERNAVASPPVPRQEFRALHDLLEEVRDVASEHISLSRLQLAQRGLESEEPVIRIAVLGLNDTLTACRLVRLLLADPLRPKESWEDLVNSYTADDSRGLLLRYGAETSITPSHMLPTISVPSMILKKNNIEILVSSLETRSEPEGSHFVADTFLVPTITIGTSHSGRRNAVRYPVHKSIICGSGVGDLLAYSRIMFRSDLDSDASSIHGVIDLPVGQEETKGNSDIAIVDTRQADEALRKFRESVENAADYEHGWTTSGVEALVKWFSTDRKNDLSPALEKLIISLLDAAERGVLSRKLREQKAVTVSDEVRSHLFKAISEWAERAHRELQESLEEGFATKRWRGLAWWKLFWRVDDVGAITSEILEQRYLRQAEREVIWVAGRLRQAGLLNPSVPALDALVEDPGPVKGYPPWPMEIAESRTKLRASTVSSLQALSQSLVFFSLSTTTLTSALSVLLYISMSTSMYEAGTVAAVGFVYSLRRQQKKWVKARTFWENEVREAGRSALKETEDQLRTWVHHGGRAIEAGTEQYAKTTIERAREALECVRLRGL</sequence>
<reference evidence="3 4" key="1">
    <citation type="journal article" date="2015" name="Environ. Microbiol.">
        <title>Metagenome sequence of Elaphomyces granulatus from sporocarp tissue reveals Ascomycota ectomycorrhizal fingerprints of genome expansion and a Proteobacteria-rich microbiome.</title>
        <authorList>
            <person name="Quandt C.A."/>
            <person name="Kohler A."/>
            <person name="Hesse C.N."/>
            <person name="Sharpton T.J."/>
            <person name="Martin F."/>
            <person name="Spatafora J.W."/>
        </authorList>
    </citation>
    <scope>NUCLEOTIDE SEQUENCE [LARGE SCALE GENOMIC DNA]</scope>
    <source>
        <strain evidence="3 4">OSC145934</strain>
    </source>
</reference>
<dbReference type="PANTHER" id="PTHR38644:SF1">
    <property type="entry name" value="EXPRESSED PROTEIN"/>
    <property type="match status" value="1"/>
</dbReference>
<evidence type="ECO:0000259" key="2">
    <source>
        <dbReference type="Pfam" id="PF23868"/>
    </source>
</evidence>
<dbReference type="PANTHER" id="PTHR38644">
    <property type="entry name" value="EXPRESSED PROTEIN"/>
    <property type="match status" value="1"/>
</dbReference>
<dbReference type="AlphaFoldDB" id="A0A232LQ55"/>
<evidence type="ECO:0000313" key="4">
    <source>
        <dbReference type="Proteomes" id="UP000243515"/>
    </source>
</evidence>
<protein>
    <recommendedName>
        <fullName evidence="2">Mmc1 C-terminal domain-containing protein</fullName>
    </recommendedName>
</protein>
<dbReference type="InterPro" id="IPR056196">
    <property type="entry name" value="Mmc1_C"/>
</dbReference>
<dbReference type="Proteomes" id="UP000243515">
    <property type="component" value="Unassembled WGS sequence"/>
</dbReference>
<comment type="caution">
    <text evidence="3">The sequence shown here is derived from an EMBL/GenBank/DDBJ whole genome shotgun (WGS) entry which is preliminary data.</text>
</comment>
<evidence type="ECO:0000313" key="3">
    <source>
        <dbReference type="EMBL" id="OXV06301.1"/>
    </source>
</evidence>
<dbReference type="EMBL" id="NPHW01005898">
    <property type="protein sequence ID" value="OXV06301.1"/>
    <property type="molecule type" value="Genomic_DNA"/>
</dbReference>
<organism evidence="3 4">
    <name type="scientific">Elaphomyces granulatus</name>
    <dbReference type="NCBI Taxonomy" id="519963"/>
    <lineage>
        <taxon>Eukaryota</taxon>
        <taxon>Fungi</taxon>
        <taxon>Dikarya</taxon>
        <taxon>Ascomycota</taxon>
        <taxon>Pezizomycotina</taxon>
        <taxon>Eurotiomycetes</taxon>
        <taxon>Eurotiomycetidae</taxon>
        <taxon>Eurotiales</taxon>
        <taxon>Elaphomycetaceae</taxon>
        <taxon>Elaphomyces</taxon>
    </lineage>
</organism>